<accession>A0A395GXR5</accession>
<dbReference type="VEuPathDB" id="FungiDB:BO80DRAFT_445733"/>
<gene>
    <name evidence="1" type="ORF">BO80DRAFT_445733</name>
</gene>
<dbReference type="RefSeq" id="XP_025574674.1">
    <property type="nucleotide sequence ID" value="XM_025721506.1"/>
</dbReference>
<proteinExistence type="predicted"/>
<dbReference type="Proteomes" id="UP000249402">
    <property type="component" value="Unassembled WGS sequence"/>
</dbReference>
<evidence type="ECO:0008006" key="3">
    <source>
        <dbReference type="Google" id="ProtNLM"/>
    </source>
</evidence>
<name>A0A395GXR5_9EURO</name>
<protein>
    <recommendedName>
        <fullName evidence="3">DUF4219 domain-containing protein</fullName>
    </recommendedName>
</protein>
<sequence length="289" mass="32861">MSNATADMKNLPVLTGPEDYQDWSATVITHLRVHGVWRYVTGEYTKPELAAISQILGPLSKATKDASLAQAKEKLRLWQDADDKAYGMICQSLSHPIKHEVINQSCSKVVWDYLEAKYNTPCSSLSFKGLRAVTNTRYDDCNGMEEYVTKLTAALEKLDRSLGDKYLLPDPLKIQYLLCNLGNSWKDFLTRYLSSRFEKGKTSFDEVVHDLLQEEITFTFKKPPSDDAISYLLYGLQAIHPYVTEASRSEDSVKFQAPTTDVHPFGALIRSWFGLENRPFEGYYMVLDI</sequence>
<dbReference type="GeneID" id="37226371"/>
<keyword evidence="2" id="KW-1185">Reference proteome</keyword>
<reference evidence="1 2" key="1">
    <citation type="submission" date="2018-02" db="EMBL/GenBank/DDBJ databases">
        <title>The genomes of Aspergillus section Nigri reveals drivers in fungal speciation.</title>
        <authorList>
            <consortium name="DOE Joint Genome Institute"/>
            <person name="Vesth T.C."/>
            <person name="Nybo J."/>
            <person name="Theobald S."/>
            <person name="Brandl J."/>
            <person name="Frisvad J.C."/>
            <person name="Nielsen K.F."/>
            <person name="Lyhne E.K."/>
            <person name="Kogle M.E."/>
            <person name="Kuo A."/>
            <person name="Riley R."/>
            <person name="Clum A."/>
            <person name="Nolan M."/>
            <person name="Lipzen A."/>
            <person name="Salamov A."/>
            <person name="Henrissat B."/>
            <person name="Wiebenga A."/>
            <person name="De vries R.P."/>
            <person name="Grigoriev I.V."/>
            <person name="Mortensen U.H."/>
            <person name="Andersen M.R."/>
            <person name="Baker S.E."/>
        </authorList>
    </citation>
    <scope>NUCLEOTIDE SEQUENCE [LARGE SCALE GENOMIC DNA]</scope>
    <source>
        <strain evidence="1 2">CBS 121593</strain>
    </source>
</reference>
<dbReference type="OrthoDB" id="4461404at2759"/>
<evidence type="ECO:0000313" key="2">
    <source>
        <dbReference type="Proteomes" id="UP000249402"/>
    </source>
</evidence>
<dbReference type="AlphaFoldDB" id="A0A395GXR5"/>
<organism evidence="1 2">
    <name type="scientific">Aspergillus ibericus CBS 121593</name>
    <dbReference type="NCBI Taxonomy" id="1448316"/>
    <lineage>
        <taxon>Eukaryota</taxon>
        <taxon>Fungi</taxon>
        <taxon>Dikarya</taxon>
        <taxon>Ascomycota</taxon>
        <taxon>Pezizomycotina</taxon>
        <taxon>Eurotiomycetes</taxon>
        <taxon>Eurotiomycetidae</taxon>
        <taxon>Eurotiales</taxon>
        <taxon>Aspergillaceae</taxon>
        <taxon>Aspergillus</taxon>
        <taxon>Aspergillus subgen. Circumdati</taxon>
    </lineage>
</organism>
<dbReference type="EMBL" id="KZ824441">
    <property type="protein sequence ID" value="RAL00347.1"/>
    <property type="molecule type" value="Genomic_DNA"/>
</dbReference>
<dbReference type="Pfam" id="PF14223">
    <property type="entry name" value="Retrotran_gag_2"/>
    <property type="match status" value="1"/>
</dbReference>
<evidence type="ECO:0000313" key="1">
    <source>
        <dbReference type="EMBL" id="RAL00347.1"/>
    </source>
</evidence>
<dbReference type="STRING" id="1448316.A0A395GXR5"/>